<proteinExistence type="predicted"/>
<keyword evidence="1 4" id="KW-0808">Transferase</keyword>
<dbReference type="RefSeq" id="WP_392823477.1">
    <property type="nucleotide sequence ID" value="NZ_JBICYV010000021.1"/>
</dbReference>
<dbReference type="InterPro" id="IPR041354">
    <property type="entry name" value="4PPT_N"/>
</dbReference>
<dbReference type="Gene3D" id="3.90.470.20">
    <property type="entry name" value="4'-phosphopantetheinyl transferase domain"/>
    <property type="match status" value="1"/>
</dbReference>
<dbReference type="EMBL" id="JBICYV010000021">
    <property type="protein sequence ID" value="MFG3015627.1"/>
    <property type="molecule type" value="Genomic_DNA"/>
</dbReference>
<dbReference type="Pfam" id="PF01648">
    <property type="entry name" value="ACPS"/>
    <property type="match status" value="1"/>
</dbReference>
<evidence type="ECO:0000313" key="5">
    <source>
        <dbReference type="Proteomes" id="UP001604267"/>
    </source>
</evidence>
<dbReference type="InterPro" id="IPR008278">
    <property type="entry name" value="4-PPantetheinyl_Trfase_dom"/>
</dbReference>
<keyword evidence="5" id="KW-1185">Reference proteome</keyword>
<name>A0ABW7BI48_9ACTN</name>
<dbReference type="Pfam" id="PF17837">
    <property type="entry name" value="4PPT_N"/>
    <property type="match status" value="1"/>
</dbReference>
<sequence length="231" mass="25310">MRRPLVQELLPPYAVGAETRADAPHEVLHPEERAAVAGVSEGRRREFATVRGCARRALTTLGHAPVPLVPDPRGVPRWPAGVVGSMTHCRGYRAAVVGWRRDVRALGVDAEPSRPLREGVLRTVSRPEERERIALLQAEHPHVACWDRLLFCAKEAVFKAWFPRTRRELGFRDVTVTFGGAGGTFRAAVLASEDPGYGPDEGPDPGRDFDGRWVARDGLLVAVAFAGATDR</sequence>
<gene>
    <name evidence="4" type="ORF">ACGFZB_35330</name>
</gene>
<evidence type="ECO:0000259" key="2">
    <source>
        <dbReference type="Pfam" id="PF01648"/>
    </source>
</evidence>
<dbReference type="InterPro" id="IPR037143">
    <property type="entry name" value="4-PPantetheinyl_Trfase_dom_sf"/>
</dbReference>
<protein>
    <submittedName>
        <fullName evidence="4">4'-phosphopantetheinyl transferase</fullName>
    </submittedName>
</protein>
<evidence type="ECO:0000313" key="4">
    <source>
        <dbReference type="EMBL" id="MFG3015627.1"/>
    </source>
</evidence>
<dbReference type="GO" id="GO:0016740">
    <property type="term" value="F:transferase activity"/>
    <property type="evidence" value="ECO:0007669"/>
    <property type="project" value="UniProtKB-KW"/>
</dbReference>
<dbReference type="PRINTS" id="PR01399">
    <property type="entry name" value="ENTSNTHTASED"/>
</dbReference>
<dbReference type="PANTHER" id="PTHR38096">
    <property type="entry name" value="ENTEROBACTIN SYNTHASE COMPONENT D"/>
    <property type="match status" value="1"/>
</dbReference>
<accession>A0ABW7BI48</accession>
<feature type="domain" description="4'-phosphopantetheinyl transferase N-terminal" evidence="3">
    <location>
        <begin position="31"/>
        <end position="97"/>
    </location>
</feature>
<dbReference type="PANTHER" id="PTHR38096:SF1">
    <property type="entry name" value="ENTEROBACTIN SYNTHASE COMPONENT D"/>
    <property type="match status" value="1"/>
</dbReference>
<dbReference type="SUPFAM" id="SSF56214">
    <property type="entry name" value="4'-phosphopantetheinyl transferase"/>
    <property type="match status" value="1"/>
</dbReference>
<evidence type="ECO:0000259" key="3">
    <source>
        <dbReference type="Pfam" id="PF17837"/>
    </source>
</evidence>
<dbReference type="InterPro" id="IPR003542">
    <property type="entry name" value="Enbac_synth_compD-like"/>
</dbReference>
<reference evidence="4 5" key="1">
    <citation type="submission" date="2024-10" db="EMBL/GenBank/DDBJ databases">
        <title>The Natural Products Discovery Center: Release of the First 8490 Sequenced Strains for Exploring Actinobacteria Biosynthetic Diversity.</title>
        <authorList>
            <person name="Kalkreuter E."/>
            <person name="Kautsar S.A."/>
            <person name="Yang D."/>
            <person name="Bader C.D."/>
            <person name="Teijaro C.N."/>
            <person name="Fluegel L."/>
            <person name="Davis C.M."/>
            <person name="Simpson J.R."/>
            <person name="Lauterbach L."/>
            <person name="Steele A.D."/>
            <person name="Gui C."/>
            <person name="Meng S."/>
            <person name="Li G."/>
            <person name="Viehrig K."/>
            <person name="Ye F."/>
            <person name="Su P."/>
            <person name="Kiefer A.F."/>
            <person name="Nichols A."/>
            <person name="Cepeda A.J."/>
            <person name="Yan W."/>
            <person name="Fan B."/>
            <person name="Jiang Y."/>
            <person name="Adhikari A."/>
            <person name="Zheng C.-J."/>
            <person name="Schuster L."/>
            <person name="Cowan T.M."/>
            <person name="Smanski M.J."/>
            <person name="Chevrette M.G."/>
            <person name="De Carvalho L.P.S."/>
            <person name="Shen B."/>
        </authorList>
    </citation>
    <scope>NUCLEOTIDE SEQUENCE [LARGE SCALE GENOMIC DNA]</scope>
    <source>
        <strain evidence="4 5">NPDC048320</strain>
    </source>
</reference>
<feature type="domain" description="4'-phosphopantetheinyl transferase" evidence="2">
    <location>
        <begin position="106"/>
        <end position="180"/>
    </location>
</feature>
<organism evidence="4 5">
    <name type="scientific">Streptomyces cinerochromogenes</name>
    <dbReference type="NCBI Taxonomy" id="66422"/>
    <lineage>
        <taxon>Bacteria</taxon>
        <taxon>Bacillati</taxon>
        <taxon>Actinomycetota</taxon>
        <taxon>Actinomycetes</taxon>
        <taxon>Kitasatosporales</taxon>
        <taxon>Streptomycetaceae</taxon>
        <taxon>Streptomyces</taxon>
    </lineage>
</organism>
<dbReference type="Proteomes" id="UP001604267">
    <property type="component" value="Unassembled WGS sequence"/>
</dbReference>
<comment type="caution">
    <text evidence="4">The sequence shown here is derived from an EMBL/GenBank/DDBJ whole genome shotgun (WGS) entry which is preliminary data.</text>
</comment>
<evidence type="ECO:0000256" key="1">
    <source>
        <dbReference type="ARBA" id="ARBA00022679"/>
    </source>
</evidence>